<name>A0AAV7E226_ARIFI</name>
<feature type="repeat" description="PPR" evidence="3">
    <location>
        <begin position="493"/>
        <end position="527"/>
    </location>
</feature>
<dbReference type="PANTHER" id="PTHR47874:SF1">
    <property type="entry name" value="OS05G0407900 PROTEIN"/>
    <property type="match status" value="1"/>
</dbReference>
<organism evidence="4 5">
    <name type="scientific">Aristolochia fimbriata</name>
    <name type="common">White veined hardy Dutchman's pipe vine</name>
    <dbReference type="NCBI Taxonomy" id="158543"/>
    <lineage>
        <taxon>Eukaryota</taxon>
        <taxon>Viridiplantae</taxon>
        <taxon>Streptophyta</taxon>
        <taxon>Embryophyta</taxon>
        <taxon>Tracheophyta</taxon>
        <taxon>Spermatophyta</taxon>
        <taxon>Magnoliopsida</taxon>
        <taxon>Magnoliidae</taxon>
        <taxon>Piperales</taxon>
        <taxon>Aristolochiaceae</taxon>
        <taxon>Aristolochia</taxon>
    </lineage>
</organism>
<dbReference type="SUPFAM" id="SSF48452">
    <property type="entry name" value="TPR-like"/>
    <property type="match status" value="1"/>
</dbReference>
<feature type="repeat" description="PPR" evidence="3">
    <location>
        <begin position="178"/>
        <end position="212"/>
    </location>
</feature>
<feature type="repeat" description="PPR" evidence="3">
    <location>
        <begin position="282"/>
        <end position="316"/>
    </location>
</feature>
<dbReference type="PANTHER" id="PTHR47874">
    <property type="entry name" value="EXPRESSED PROTEIN"/>
    <property type="match status" value="1"/>
</dbReference>
<feature type="repeat" description="PPR" evidence="3">
    <location>
        <begin position="387"/>
        <end position="421"/>
    </location>
</feature>
<sequence length="551" mass="62352">MAFVKPKLIRSCPPAILFLQRFRLCSSSATCASSFSDDDEKSEVKTPQLSTLDSNLAEKFQALIKKHHRENPSFSFNQSHVSPNLMIPALSALFSNQISSSSVSPEVVSHVVAQCGAPRHGIPFFQILSFFNWVTVQTRFAASADPFVEMIDLAGKVREFDVAWHLINAMRAKGIQIPAEAFSILIRRYVRAGLAAEAIHAFNQMEEYGCPPDLNAFTSTIAILCKKRRAHEAQSFFDSLKHKFPPDVVIYSSLVHGWCRAGNIPEAENVFREMKEKDIKPNVYTYSCAIDALCRSEQINRAHDVFAEMIDAGCAPNAATFNNLMRVHVKAGRTEKVLQVYNQMKRLSCEPDVITYNFLIDAHCRDDDLDKATKLLNQMAARGCTPNSSTFNLIFGCITKLGDVNAAHRMYARMKELNCTPSAVTYNLLMKMFASSKSTDMVLKLKKEMDEEECEPNVNTYKILISVFCGMGHWNRAYKFFKEMLEEKCLKPTLPVYQMVLEQLRKAGQLKKHEELVEMMIQRGFGPRVDFLWKKVGEVCGFGGNFWFLED</sequence>
<dbReference type="EMBL" id="JAINDJ010000007">
    <property type="protein sequence ID" value="KAG9442852.1"/>
    <property type="molecule type" value="Genomic_DNA"/>
</dbReference>
<dbReference type="Proteomes" id="UP000825729">
    <property type="component" value="Unassembled WGS sequence"/>
</dbReference>
<evidence type="ECO:0000256" key="2">
    <source>
        <dbReference type="ARBA" id="ARBA00022737"/>
    </source>
</evidence>
<evidence type="ECO:0000256" key="1">
    <source>
        <dbReference type="ARBA" id="ARBA00007626"/>
    </source>
</evidence>
<comment type="similarity">
    <text evidence="1">Belongs to the PPR family. P subfamily.</text>
</comment>
<feature type="repeat" description="PPR" evidence="3">
    <location>
        <begin position="457"/>
        <end position="491"/>
    </location>
</feature>
<dbReference type="Pfam" id="PF01535">
    <property type="entry name" value="PPR"/>
    <property type="match status" value="2"/>
</dbReference>
<dbReference type="GO" id="GO:0003729">
    <property type="term" value="F:mRNA binding"/>
    <property type="evidence" value="ECO:0007669"/>
    <property type="project" value="InterPro"/>
</dbReference>
<reference evidence="4 5" key="1">
    <citation type="submission" date="2021-07" db="EMBL/GenBank/DDBJ databases">
        <title>The Aristolochia fimbriata genome: insights into angiosperm evolution, floral development and chemical biosynthesis.</title>
        <authorList>
            <person name="Jiao Y."/>
        </authorList>
    </citation>
    <scope>NUCLEOTIDE SEQUENCE [LARGE SCALE GENOMIC DNA]</scope>
    <source>
        <strain evidence="4">IBCAS-2021</strain>
        <tissue evidence="4">Leaf</tissue>
    </source>
</reference>
<dbReference type="NCBIfam" id="TIGR00756">
    <property type="entry name" value="PPR"/>
    <property type="match status" value="8"/>
</dbReference>
<dbReference type="AlphaFoldDB" id="A0AAV7E226"/>
<accession>A0AAV7E226</accession>
<comment type="caution">
    <text evidence="4">The sequence shown here is derived from an EMBL/GenBank/DDBJ whole genome shotgun (WGS) entry which is preliminary data.</text>
</comment>
<dbReference type="InterPro" id="IPR011990">
    <property type="entry name" value="TPR-like_helical_dom_sf"/>
</dbReference>
<dbReference type="InterPro" id="IPR044179">
    <property type="entry name" value="PPR5-like"/>
</dbReference>
<evidence type="ECO:0000256" key="3">
    <source>
        <dbReference type="PROSITE-ProRule" id="PRU00708"/>
    </source>
</evidence>
<gene>
    <name evidence="4" type="ORF">H6P81_018706</name>
</gene>
<feature type="repeat" description="PPR" evidence="3">
    <location>
        <begin position="317"/>
        <end position="351"/>
    </location>
</feature>
<evidence type="ECO:0000313" key="4">
    <source>
        <dbReference type="EMBL" id="KAG9442852.1"/>
    </source>
</evidence>
<feature type="repeat" description="PPR" evidence="3">
    <location>
        <begin position="247"/>
        <end position="281"/>
    </location>
</feature>
<dbReference type="PROSITE" id="PS51375">
    <property type="entry name" value="PPR"/>
    <property type="match status" value="9"/>
</dbReference>
<protein>
    <recommendedName>
        <fullName evidence="6">Pentatricopeptide repeat-containing protein</fullName>
    </recommendedName>
</protein>
<keyword evidence="2" id="KW-0677">Repeat</keyword>
<feature type="repeat" description="PPR" evidence="3">
    <location>
        <begin position="422"/>
        <end position="456"/>
    </location>
</feature>
<dbReference type="InterPro" id="IPR002885">
    <property type="entry name" value="PPR_rpt"/>
</dbReference>
<keyword evidence="5" id="KW-1185">Reference proteome</keyword>
<dbReference type="Pfam" id="PF13041">
    <property type="entry name" value="PPR_2"/>
    <property type="match status" value="3"/>
</dbReference>
<proteinExistence type="inferred from homology"/>
<dbReference type="Gene3D" id="1.25.40.10">
    <property type="entry name" value="Tetratricopeptide repeat domain"/>
    <property type="match status" value="5"/>
</dbReference>
<evidence type="ECO:0008006" key="6">
    <source>
        <dbReference type="Google" id="ProtNLM"/>
    </source>
</evidence>
<feature type="repeat" description="PPR" evidence="3">
    <location>
        <begin position="352"/>
        <end position="386"/>
    </location>
</feature>
<evidence type="ECO:0000313" key="5">
    <source>
        <dbReference type="Proteomes" id="UP000825729"/>
    </source>
</evidence>